<dbReference type="GO" id="GO:0000398">
    <property type="term" value="P:mRNA splicing, via spliceosome"/>
    <property type="evidence" value="ECO:0007669"/>
    <property type="project" value="TreeGrafter"/>
</dbReference>
<evidence type="ECO:0000259" key="3">
    <source>
        <dbReference type="Pfam" id="PF04677"/>
    </source>
</evidence>
<dbReference type="GeneID" id="37041829"/>
<gene>
    <name evidence="4" type="ORF">FA10DRAFT_258595</name>
</gene>
<evidence type="ECO:0000313" key="4">
    <source>
        <dbReference type="EMBL" id="PWN91162.1"/>
    </source>
</evidence>
<feature type="compositionally biased region" description="Low complexity" evidence="1">
    <location>
        <begin position="374"/>
        <end position="391"/>
    </location>
</feature>
<keyword evidence="5" id="KW-1185">Reference proteome</keyword>
<accession>A0A316YPT7</accession>
<feature type="region of interest" description="Disordered" evidence="1">
    <location>
        <begin position="374"/>
        <end position="439"/>
    </location>
</feature>
<dbReference type="InParanoid" id="A0A316YPT7"/>
<dbReference type="InterPro" id="IPR006768">
    <property type="entry name" value="Cwf19-like_C_dom-1"/>
</dbReference>
<reference evidence="4 5" key="1">
    <citation type="journal article" date="2018" name="Mol. Biol. Evol.">
        <title>Broad Genomic Sampling Reveals a Smut Pathogenic Ancestry of the Fungal Clade Ustilaginomycotina.</title>
        <authorList>
            <person name="Kijpornyongpan T."/>
            <person name="Mondo S.J."/>
            <person name="Barry K."/>
            <person name="Sandor L."/>
            <person name="Lee J."/>
            <person name="Lipzen A."/>
            <person name="Pangilinan J."/>
            <person name="LaButti K."/>
            <person name="Hainaut M."/>
            <person name="Henrissat B."/>
            <person name="Grigoriev I.V."/>
            <person name="Spatafora J.W."/>
            <person name="Aime M.C."/>
        </authorList>
    </citation>
    <scope>NUCLEOTIDE SEQUENCE [LARGE SCALE GENOMIC DNA]</scope>
    <source>
        <strain evidence="4 5">MCA 4198</strain>
    </source>
</reference>
<dbReference type="PANTHER" id="PTHR12072:SF4">
    <property type="entry name" value="CWF19-LIKE PROTEIN 1"/>
    <property type="match status" value="1"/>
</dbReference>
<dbReference type="FunCoup" id="A0A316YPT7">
    <property type="interactions" value="872"/>
</dbReference>
<feature type="domain" description="Cwf19-like C-terminal" evidence="3">
    <location>
        <begin position="450"/>
        <end position="571"/>
    </location>
</feature>
<dbReference type="InterPro" id="IPR006767">
    <property type="entry name" value="Cwf19-like_C_dom-2"/>
</dbReference>
<evidence type="ECO:0000256" key="1">
    <source>
        <dbReference type="SAM" id="MobiDB-lite"/>
    </source>
</evidence>
<dbReference type="AlphaFoldDB" id="A0A316YPT7"/>
<proteinExistence type="predicted"/>
<dbReference type="GO" id="GO:0061632">
    <property type="term" value="F:RNA lariat debranching enzyme activator activity"/>
    <property type="evidence" value="ECO:0007669"/>
    <property type="project" value="TreeGrafter"/>
</dbReference>
<dbReference type="STRING" id="215250.A0A316YPT7"/>
<organism evidence="4 5">
    <name type="scientific">Acaromyces ingoldii</name>
    <dbReference type="NCBI Taxonomy" id="215250"/>
    <lineage>
        <taxon>Eukaryota</taxon>
        <taxon>Fungi</taxon>
        <taxon>Dikarya</taxon>
        <taxon>Basidiomycota</taxon>
        <taxon>Ustilaginomycotina</taxon>
        <taxon>Exobasidiomycetes</taxon>
        <taxon>Exobasidiales</taxon>
        <taxon>Cryptobasidiaceae</taxon>
        <taxon>Acaromyces</taxon>
    </lineage>
</organism>
<dbReference type="Pfam" id="PF04676">
    <property type="entry name" value="CwfJ_C_2"/>
    <property type="match status" value="1"/>
</dbReference>
<dbReference type="SUPFAM" id="SSF54197">
    <property type="entry name" value="HIT-like"/>
    <property type="match status" value="1"/>
</dbReference>
<evidence type="ECO:0000259" key="2">
    <source>
        <dbReference type="Pfam" id="PF04676"/>
    </source>
</evidence>
<feature type="domain" description="Cwf19-like protein C-terminal" evidence="2">
    <location>
        <begin position="651"/>
        <end position="700"/>
    </location>
</feature>
<dbReference type="Pfam" id="PF04677">
    <property type="entry name" value="CwfJ_C_1"/>
    <property type="match status" value="1"/>
</dbReference>
<dbReference type="RefSeq" id="XP_025378360.1">
    <property type="nucleotide sequence ID" value="XM_025519913.1"/>
</dbReference>
<evidence type="ECO:0000313" key="5">
    <source>
        <dbReference type="Proteomes" id="UP000245768"/>
    </source>
</evidence>
<dbReference type="GO" id="GO:0071014">
    <property type="term" value="C:post-mRNA release spliceosomal complex"/>
    <property type="evidence" value="ECO:0007669"/>
    <property type="project" value="TreeGrafter"/>
</dbReference>
<sequence>MASSSSSTRALKLLTIGPPCGRIQELVAKVSAINAKHGPFDALFVLGDFFKPWSGGDEDLSEDERLLLAGDIRLPTTTYILHPPSKLHPSVEALFAKETTGSSSSSNGDEPHRLCERLYSLGKGDVCLVKPDPDHVGLRVAAAGGRWNASRWASSEDAQSQPLDNTCMTSSSVGRLLAHPSFKEASTSASTLDEEPTSLAQARAQAAARASLLQARAEEEEAMASRPPIDLLLTNAWPSGITLLSNAEKLPHATSRMWGAPPCATLARAGQPRYHFALAPGSTGEPGDESLATGIVGLDGTEQGKELRATGSFWEREPYKNIRPPHPYNYATRFVSLARFANAKKARWFMALNVVPASAVAASEASKTAPKIANATASPFSQTSSASLTSSKPNKRRQPPTDGPGIHMESGPNFRWSGGAGGGKRARSGLPSKPDVDMPPRKKALVIPVGPEDCWFCLGNPQCAKHLIVAVGSACYVAMPKGQLPPTSDPLSPVPGGGHVLIIPINHFPSLLGAAPELSLPVQKEADAWRSALTACYASFGALPIAWEVCRTSGTRAGHMQTQVVPVPEHLCGPKLEAVFRQAAQENGYEFVEDADEVRALLAISESQSDEERRDRGDYFRLDLPATTKKGAAAAAAAAAAEGKTWIMLLQGKRFTLQFARETLAKYLNVPDRIDWRQCARTDAIERAEAKAFKAAFDEYAEGIGEDDKEEEE</sequence>
<dbReference type="Proteomes" id="UP000245768">
    <property type="component" value="Unassembled WGS sequence"/>
</dbReference>
<protein>
    <recommendedName>
        <fullName evidence="6">Cwf19-like C-terminal domain-containing protein</fullName>
    </recommendedName>
</protein>
<evidence type="ECO:0008006" key="6">
    <source>
        <dbReference type="Google" id="ProtNLM"/>
    </source>
</evidence>
<dbReference type="OrthoDB" id="444325at2759"/>
<dbReference type="InterPro" id="IPR036265">
    <property type="entry name" value="HIT-like_sf"/>
</dbReference>
<dbReference type="InterPro" id="IPR040194">
    <property type="entry name" value="Cwf19-like"/>
</dbReference>
<dbReference type="PANTHER" id="PTHR12072">
    <property type="entry name" value="CWF19, CELL CYCLE CONTROL PROTEIN"/>
    <property type="match status" value="1"/>
</dbReference>
<dbReference type="EMBL" id="KZ819635">
    <property type="protein sequence ID" value="PWN91162.1"/>
    <property type="molecule type" value="Genomic_DNA"/>
</dbReference>
<name>A0A316YPT7_9BASI</name>